<dbReference type="RefSeq" id="WP_133321829.1">
    <property type="nucleotide sequence ID" value="NZ_SMTF01000006.1"/>
</dbReference>
<evidence type="ECO:0000256" key="10">
    <source>
        <dbReference type="SAM" id="SignalP"/>
    </source>
</evidence>
<protein>
    <submittedName>
        <fullName evidence="13">TonB-dependent receptor</fullName>
    </submittedName>
</protein>
<keyword evidence="3 8" id="KW-1134">Transmembrane beta strand</keyword>
<dbReference type="InterPro" id="IPR012910">
    <property type="entry name" value="Plug_dom"/>
</dbReference>
<evidence type="ECO:0000256" key="1">
    <source>
        <dbReference type="ARBA" id="ARBA00004571"/>
    </source>
</evidence>
<evidence type="ECO:0000256" key="9">
    <source>
        <dbReference type="RuleBase" id="RU003357"/>
    </source>
</evidence>
<dbReference type="PANTHER" id="PTHR30069">
    <property type="entry name" value="TONB-DEPENDENT OUTER MEMBRANE RECEPTOR"/>
    <property type="match status" value="1"/>
</dbReference>
<keyword evidence="4 8" id="KW-0812">Transmembrane</keyword>
<keyword evidence="6 8" id="KW-0472">Membrane</keyword>
<dbReference type="OrthoDB" id="9760620at2"/>
<dbReference type="Pfam" id="PF07715">
    <property type="entry name" value="Plug"/>
    <property type="match status" value="1"/>
</dbReference>
<sequence length="711" mass="76348">MRSSPILLAAAVSAALLPAVAFAQAQADAADLDRVVVTSGPLRGVAAFDTPASVSRIAVDGNAATAGVHVSEFLDAVPGLVARDRGNYAQDLQLSLRGFGARATFGVRGLRLYADGIPATMPDGQGQVSHFALAGAERIEVLRGPFSALHGNSSGGVLQLWTADGVAPTQGHVQASSGRHASHALSAGVRGGGGASGYALSLSRFETDGWRAHSAARRTTFNGKWHLDTARGGRLQVVANALDAPDAQDPLGLTWTQYRADPRQVAPVATQFDTRKSVAQRQLGMTFEQPVGDGHVLRAMAYGGQREVEQFLALPVAAQANPLNAGGVIDLDGGYHGFDLRWNWTGLLADRPFEVAIGGNADAMRQHRRGFENFIGEALGVRGALRRDERNRVRNLDQYAQAWWQVAPRWAVQAGVRRSRVDFRADDDYITDSNPDDSGRVRYAQTTPVAGVVFSPHDDARVYLSAGRGFETPTFNELGYRADGGAGLAFDLRPATSRNVELGAKWRAGAVRVEAALFRATTDDEIAVARNVAGRSSFRNVGRSVREGIEIGATLPFAEAWQAQLAYTWIDARFRDGFPLCVGAGCTEPVERLPPGTAIPGVPRQQLFTRLQWQRADWRLALEAQAIASVSVNDRGSERAPGHALAHVEASRQWAVPHGTLRAFLRIDNLLDRTHVGSIIVNEGNGRFHEPGPGRGVLAGLRWQWAAGDNH</sequence>
<evidence type="ECO:0000256" key="4">
    <source>
        <dbReference type="ARBA" id="ARBA00022692"/>
    </source>
</evidence>
<dbReference type="Gene3D" id="2.170.130.10">
    <property type="entry name" value="TonB-dependent receptor, plug domain"/>
    <property type="match status" value="1"/>
</dbReference>
<evidence type="ECO:0000313" key="13">
    <source>
        <dbReference type="EMBL" id="TDK23732.1"/>
    </source>
</evidence>
<dbReference type="EMBL" id="SMTF01000006">
    <property type="protein sequence ID" value="TDK23732.1"/>
    <property type="molecule type" value="Genomic_DNA"/>
</dbReference>
<dbReference type="InterPro" id="IPR000531">
    <property type="entry name" value="Beta-barrel_TonB"/>
</dbReference>
<evidence type="ECO:0000256" key="7">
    <source>
        <dbReference type="ARBA" id="ARBA00023237"/>
    </source>
</evidence>
<keyword evidence="2 8" id="KW-0813">Transport</keyword>
<dbReference type="AlphaFoldDB" id="A0A4R5TSB5"/>
<dbReference type="Proteomes" id="UP000294796">
    <property type="component" value="Unassembled WGS sequence"/>
</dbReference>
<feature type="chain" id="PRO_5020435629" evidence="10">
    <location>
        <begin position="24"/>
        <end position="711"/>
    </location>
</feature>
<keyword evidence="14" id="KW-1185">Reference proteome</keyword>
<evidence type="ECO:0000256" key="8">
    <source>
        <dbReference type="PROSITE-ProRule" id="PRU01360"/>
    </source>
</evidence>
<dbReference type="PROSITE" id="PS52016">
    <property type="entry name" value="TONB_DEPENDENT_REC_3"/>
    <property type="match status" value="1"/>
</dbReference>
<dbReference type="SUPFAM" id="SSF56935">
    <property type="entry name" value="Porins"/>
    <property type="match status" value="1"/>
</dbReference>
<comment type="similarity">
    <text evidence="8 9">Belongs to the TonB-dependent receptor family.</text>
</comment>
<organism evidence="13 14">
    <name type="scientific">Luteimonas aestuarii</name>
    <dbReference type="NCBI Taxonomy" id="453837"/>
    <lineage>
        <taxon>Bacteria</taxon>
        <taxon>Pseudomonadati</taxon>
        <taxon>Pseudomonadota</taxon>
        <taxon>Gammaproteobacteria</taxon>
        <taxon>Lysobacterales</taxon>
        <taxon>Lysobacteraceae</taxon>
        <taxon>Luteimonas</taxon>
    </lineage>
</organism>
<accession>A0A4R5TSB5</accession>
<comment type="caution">
    <text evidence="13">The sequence shown here is derived from an EMBL/GenBank/DDBJ whole genome shotgun (WGS) entry which is preliminary data.</text>
</comment>
<dbReference type="Gene3D" id="2.40.170.20">
    <property type="entry name" value="TonB-dependent receptor, beta-barrel domain"/>
    <property type="match status" value="1"/>
</dbReference>
<name>A0A4R5TSB5_9GAMM</name>
<dbReference type="InterPro" id="IPR037066">
    <property type="entry name" value="Plug_dom_sf"/>
</dbReference>
<dbReference type="PANTHER" id="PTHR30069:SF28">
    <property type="entry name" value="TONB-DEPENDENT RECEPTOR YNCD-RELATED"/>
    <property type="match status" value="1"/>
</dbReference>
<gene>
    <name evidence="13" type="ORF">E2F46_09360</name>
</gene>
<evidence type="ECO:0000256" key="6">
    <source>
        <dbReference type="ARBA" id="ARBA00023136"/>
    </source>
</evidence>
<feature type="signal peptide" evidence="10">
    <location>
        <begin position="1"/>
        <end position="23"/>
    </location>
</feature>
<feature type="domain" description="TonB-dependent receptor-like beta-barrel" evidence="11">
    <location>
        <begin position="241"/>
        <end position="670"/>
    </location>
</feature>
<evidence type="ECO:0000256" key="5">
    <source>
        <dbReference type="ARBA" id="ARBA00023077"/>
    </source>
</evidence>
<evidence type="ECO:0000256" key="3">
    <source>
        <dbReference type="ARBA" id="ARBA00022452"/>
    </source>
</evidence>
<keyword evidence="7 8" id="KW-0998">Cell outer membrane</keyword>
<dbReference type="InterPro" id="IPR039426">
    <property type="entry name" value="TonB-dep_rcpt-like"/>
</dbReference>
<keyword evidence="13" id="KW-0675">Receptor</keyword>
<keyword evidence="5 9" id="KW-0798">TonB box</keyword>
<evidence type="ECO:0000256" key="2">
    <source>
        <dbReference type="ARBA" id="ARBA00022448"/>
    </source>
</evidence>
<dbReference type="GO" id="GO:0044718">
    <property type="term" value="P:siderophore transmembrane transport"/>
    <property type="evidence" value="ECO:0007669"/>
    <property type="project" value="TreeGrafter"/>
</dbReference>
<proteinExistence type="inferred from homology"/>
<evidence type="ECO:0000259" key="12">
    <source>
        <dbReference type="Pfam" id="PF07715"/>
    </source>
</evidence>
<feature type="domain" description="TonB-dependent receptor plug" evidence="12">
    <location>
        <begin position="48"/>
        <end position="157"/>
    </location>
</feature>
<reference evidence="13 14" key="1">
    <citation type="submission" date="2019-03" db="EMBL/GenBank/DDBJ databases">
        <title>Luteimonas zhaokaii sp.nov., isolated from the rectal contents of Plateau pika in Yushu, Qinghai Province, China.</title>
        <authorList>
            <person name="Zhang G."/>
        </authorList>
    </citation>
    <scope>NUCLEOTIDE SEQUENCE [LARGE SCALE GENOMIC DNA]</scope>
    <source>
        <strain evidence="13 14">B9</strain>
    </source>
</reference>
<dbReference type="GO" id="GO:0015344">
    <property type="term" value="F:siderophore uptake transmembrane transporter activity"/>
    <property type="evidence" value="ECO:0007669"/>
    <property type="project" value="TreeGrafter"/>
</dbReference>
<keyword evidence="10" id="KW-0732">Signal</keyword>
<dbReference type="Pfam" id="PF00593">
    <property type="entry name" value="TonB_dep_Rec_b-barrel"/>
    <property type="match status" value="1"/>
</dbReference>
<dbReference type="GO" id="GO:0009279">
    <property type="term" value="C:cell outer membrane"/>
    <property type="evidence" value="ECO:0007669"/>
    <property type="project" value="UniProtKB-SubCell"/>
</dbReference>
<evidence type="ECO:0000259" key="11">
    <source>
        <dbReference type="Pfam" id="PF00593"/>
    </source>
</evidence>
<comment type="subcellular location">
    <subcellularLocation>
        <location evidence="1 8">Cell outer membrane</location>
        <topology evidence="1 8">Multi-pass membrane protein</topology>
    </subcellularLocation>
</comment>
<evidence type="ECO:0000313" key="14">
    <source>
        <dbReference type="Proteomes" id="UP000294796"/>
    </source>
</evidence>
<dbReference type="InterPro" id="IPR036942">
    <property type="entry name" value="Beta-barrel_TonB_sf"/>
</dbReference>